<keyword evidence="2" id="KW-1185">Reference proteome</keyword>
<dbReference type="Proteomes" id="UP000053825">
    <property type="component" value="Unassembled WGS sequence"/>
</dbReference>
<gene>
    <name evidence="1" type="ORF">WH47_10489</name>
</gene>
<organism evidence="1 2">
    <name type="scientific">Habropoda laboriosa</name>
    <dbReference type="NCBI Taxonomy" id="597456"/>
    <lineage>
        <taxon>Eukaryota</taxon>
        <taxon>Metazoa</taxon>
        <taxon>Ecdysozoa</taxon>
        <taxon>Arthropoda</taxon>
        <taxon>Hexapoda</taxon>
        <taxon>Insecta</taxon>
        <taxon>Pterygota</taxon>
        <taxon>Neoptera</taxon>
        <taxon>Endopterygota</taxon>
        <taxon>Hymenoptera</taxon>
        <taxon>Apocrita</taxon>
        <taxon>Aculeata</taxon>
        <taxon>Apoidea</taxon>
        <taxon>Anthophila</taxon>
        <taxon>Apidae</taxon>
        <taxon>Habropoda</taxon>
    </lineage>
</organism>
<evidence type="ECO:0000313" key="1">
    <source>
        <dbReference type="EMBL" id="KOC67538.1"/>
    </source>
</evidence>
<reference evidence="1 2" key="1">
    <citation type="submission" date="2015-07" db="EMBL/GenBank/DDBJ databases">
        <title>The genome of Habropoda laboriosa.</title>
        <authorList>
            <person name="Pan H."/>
            <person name="Kapheim K."/>
        </authorList>
    </citation>
    <scope>NUCLEOTIDE SEQUENCE [LARGE SCALE GENOMIC DNA]</scope>
    <source>
        <strain evidence="1">0110345459</strain>
    </source>
</reference>
<evidence type="ECO:0000313" key="2">
    <source>
        <dbReference type="Proteomes" id="UP000053825"/>
    </source>
</evidence>
<dbReference type="EMBL" id="KQ414624">
    <property type="protein sequence ID" value="KOC67538.1"/>
    <property type="molecule type" value="Genomic_DNA"/>
</dbReference>
<sequence length="56" mass="6912">MFTLFRTYVQHVYSQKELRLMLFGIIMILSNSERKNQFQIKMIISHIHKCDWRSNH</sequence>
<protein>
    <submittedName>
        <fullName evidence="1">Uncharacterized protein</fullName>
    </submittedName>
</protein>
<name>A0A0L7R9K0_9HYME</name>
<accession>A0A0L7R9K0</accession>
<dbReference type="AlphaFoldDB" id="A0A0L7R9K0"/>
<proteinExistence type="predicted"/>